<feature type="transmembrane region" description="Helical" evidence="2">
    <location>
        <begin position="69"/>
        <end position="89"/>
    </location>
</feature>
<keyword evidence="5" id="KW-1185">Reference proteome</keyword>
<keyword evidence="2" id="KW-1133">Transmembrane helix</keyword>
<name>A0A2V3VBF2_9SPHN</name>
<evidence type="ECO:0000313" key="4">
    <source>
        <dbReference type="EMBL" id="PXW79007.1"/>
    </source>
</evidence>
<comment type="caution">
    <text evidence="4">The sequence shown here is derived from an EMBL/GenBank/DDBJ whole genome shotgun (WGS) entry which is preliminary data.</text>
</comment>
<evidence type="ECO:0000256" key="3">
    <source>
        <dbReference type="SAM" id="SignalP"/>
    </source>
</evidence>
<evidence type="ECO:0000313" key="5">
    <source>
        <dbReference type="Proteomes" id="UP000248014"/>
    </source>
</evidence>
<gene>
    <name evidence="4" type="ORF">C7451_10169</name>
</gene>
<feature type="chain" id="PRO_5016005372" evidence="3">
    <location>
        <begin position="20"/>
        <end position="155"/>
    </location>
</feature>
<keyword evidence="2" id="KW-0812">Transmembrane</keyword>
<feature type="region of interest" description="Disordered" evidence="1">
    <location>
        <begin position="127"/>
        <end position="155"/>
    </location>
</feature>
<evidence type="ECO:0000256" key="2">
    <source>
        <dbReference type="SAM" id="Phobius"/>
    </source>
</evidence>
<feature type="transmembrane region" description="Helical" evidence="2">
    <location>
        <begin position="95"/>
        <end position="116"/>
    </location>
</feature>
<sequence>MTIKPASMAFMTLWPPAFAATAATQPLHQATPYSADVLGVSVPIVTSAVAVIGVLLARPLSPKGNPSLSLGRNLAVSAILALLALVWVIDSRPGLLFALVVSIGLGFAGFSVIELIGTQIMASLRRAIGQPPPPPEQPDLFAQPEIPEDSRHAAD</sequence>
<dbReference type="OrthoDB" id="7596727at2"/>
<protein>
    <submittedName>
        <fullName evidence="4">Uncharacterized protein</fullName>
    </submittedName>
</protein>
<dbReference type="Proteomes" id="UP000248014">
    <property type="component" value="Unassembled WGS sequence"/>
</dbReference>
<dbReference type="RefSeq" id="WP_110297000.1">
    <property type="nucleotide sequence ID" value="NZ_QJJM01000001.1"/>
</dbReference>
<reference evidence="4 5" key="1">
    <citation type="submission" date="2018-05" db="EMBL/GenBank/DDBJ databases">
        <title>Genomic Encyclopedia of Type Strains, Phase IV (KMG-IV): sequencing the most valuable type-strain genomes for metagenomic binning, comparative biology and taxonomic classification.</title>
        <authorList>
            <person name="Goeker M."/>
        </authorList>
    </citation>
    <scope>NUCLEOTIDE SEQUENCE [LARGE SCALE GENOMIC DNA]</scope>
    <source>
        <strain evidence="4 5">DSM 3183</strain>
    </source>
</reference>
<dbReference type="AlphaFoldDB" id="A0A2V3VBF2"/>
<keyword evidence="3" id="KW-0732">Signal</keyword>
<feature type="transmembrane region" description="Helical" evidence="2">
    <location>
        <begin position="35"/>
        <end position="57"/>
    </location>
</feature>
<feature type="signal peptide" evidence="3">
    <location>
        <begin position="1"/>
        <end position="19"/>
    </location>
</feature>
<accession>A0A2V3VBF2</accession>
<dbReference type="EMBL" id="QJJM01000001">
    <property type="protein sequence ID" value="PXW79007.1"/>
    <property type="molecule type" value="Genomic_DNA"/>
</dbReference>
<evidence type="ECO:0000256" key="1">
    <source>
        <dbReference type="SAM" id="MobiDB-lite"/>
    </source>
</evidence>
<proteinExistence type="predicted"/>
<keyword evidence="2" id="KW-0472">Membrane</keyword>
<organism evidence="4 5">
    <name type="scientific">Blastomonas natatoria</name>
    <dbReference type="NCBI Taxonomy" id="34015"/>
    <lineage>
        <taxon>Bacteria</taxon>
        <taxon>Pseudomonadati</taxon>
        <taxon>Pseudomonadota</taxon>
        <taxon>Alphaproteobacteria</taxon>
        <taxon>Sphingomonadales</taxon>
        <taxon>Sphingomonadaceae</taxon>
        <taxon>Blastomonas</taxon>
    </lineage>
</organism>